<protein>
    <submittedName>
        <fullName evidence="4">Ca2+-binding protein, EF-hand superfamily</fullName>
    </submittedName>
</protein>
<dbReference type="PANTHER" id="PTHR10827:SF52">
    <property type="entry name" value="IP16409P"/>
    <property type="match status" value="1"/>
</dbReference>
<dbReference type="InterPro" id="IPR018247">
    <property type="entry name" value="EF_Hand_1_Ca_BS"/>
</dbReference>
<dbReference type="PROSITE" id="PS50222">
    <property type="entry name" value="EF_HAND_2"/>
    <property type="match status" value="2"/>
</dbReference>
<dbReference type="InterPro" id="IPR011992">
    <property type="entry name" value="EF-hand-dom_pair"/>
</dbReference>
<keyword evidence="1" id="KW-1133">Transmembrane helix</keyword>
<dbReference type="PANTHER" id="PTHR10827">
    <property type="entry name" value="RETICULOCALBIN"/>
    <property type="match status" value="1"/>
</dbReference>
<dbReference type="SMART" id="SM00054">
    <property type="entry name" value="EFh"/>
    <property type="match status" value="14"/>
</dbReference>
<evidence type="ECO:0000256" key="2">
    <source>
        <dbReference type="SAM" id="SignalP"/>
    </source>
</evidence>
<proteinExistence type="predicted"/>
<dbReference type="EMBL" id="FOQD01000021">
    <property type="protein sequence ID" value="SFJ48425.1"/>
    <property type="molecule type" value="Genomic_DNA"/>
</dbReference>
<dbReference type="GO" id="GO:0005509">
    <property type="term" value="F:calcium ion binding"/>
    <property type="evidence" value="ECO:0007669"/>
    <property type="project" value="InterPro"/>
</dbReference>
<feature type="chain" id="PRO_5011498779" evidence="2">
    <location>
        <begin position="22"/>
        <end position="1470"/>
    </location>
</feature>
<dbReference type="STRING" id="1576369.SAMN05421753_12184"/>
<keyword evidence="5" id="KW-1185">Reference proteome</keyword>
<evidence type="ECO:0000256" key="1">
    <source>
        <dbReference type="SAM" id="Phobius"/>
    </source>
</evidence>
<evidence type="ECO:0000313" key="5">
    <source>
        <dbReference type="Proteomes" id="UP000199518"/>
    </source>
</evidence>
<dbReference type="CDD" id="cd00051">
    <property type="entry name" value="EFh"/>
    <property type="match status" value="1"/>
</dbReference>
<dbReference type="RefSeq" id="WP_139228660.1">
    <property type="nucleotide sequence ID" value="NZ_FOQD01000021.1"/>
</dbReference>
<keyword evidence="1" id="KW-0472">Membrane</keyword>
<keyword evidence="2" id="KW-0732">Signal</keyword>
<reference evidence="5" key="1">
    <citation type="submission" date="2016-10" db="EMBL/GenBank/DDBJ databases">
        <authorList>
            <person name="Varghese N."/>
            <person name="Submissions S."/>
        </authorList>
    </citation>
    <scope>NUCLEOTIDE SEQUENCE [LARGE SCALE GENOMIC DNA]</scope>
    <source>
        <strain evidence="5">DSM 26348</strain>
    </source>
</reference>
<evidence type="ECO:0000259" key="3">
    <source>
        <dbReference type="PROSITE" id="PS50222"/>
    </source>
</evidence>
<name>A0A1I3RQ34_9PLAN</name>
<organism evidence="4 5">
    <name type="scientific">Planctomicrobium piriforme</name>
    <dbReference type="NCBI Taxonomy" id="1576369"/>
    <lineage>
        <taxon>Bacteria</taxon>
        <taxon>Pseudomonadati</taxon>
        <taxon>Planctomycetota</taxon>
        <taxon>Planctomycetia</taxon>
        <taxon>Planctomycetales</taxon>
        <taxon>Planctomycetaceae</taxon>
        <taxon>Planctomicrobium</taxon>
    </lineage>
</organism>
<dbReference type="Gene3D" id="1.10.238.10">
    <property type="entry name" value="EF-hand"/>
    <property type="match status" value="13"/>
</dbReference>
<feature type="signal peptide" evidence="2">
    <location>
        <begin position="1"/>
        <end position="21"/>
    </location>
</feature>
<dbReference type="Proteomes" id="UP000199518">
    <property type="component" value="Unassembled WGS sequence"/>
</dbReference>
<dbReference type="SUPFAM" id="SSF47473">
    <property type="entry name" value="EF-hand"/>
    <property type="match status" value="10"/>
</dbReference>
<accession>A0A1I3RQ34</accession>
<dbReference type="Pfam" id="PF13202">
    <property type="entry name" value="EF-hand_5"/>
    <property type="match status" value="2"/>
</dbReference>
<feature type="domain" description="EF-hand" evidence="3">
    <location>
        <begin position="1249"/>
        <end position="1284"/>
    </location>
</feature>
<dbReference type="OrthoDB" id="257411at2"/>
<sequence>MLSRFSLCLLIGCLCALGSDANGQSPPSSSPRELFVQLDENQDGLLSKSELRKWRGSGDQLGQAPNRAGNLAAKLLPAFDDNGDEALSLAEFLSSPFGYPAVDWFAIRRDLDADGFLNLAEFAPPETLKETALAADIFQRLDRDHDGRLSPVEMEFQIEERRLTPSRLFALRDRNSDGLLTLGEAFSPIRSDLETQPRILIPRHAELFQIADSNADQQISQEEWQAEPGLYQAVTLEVLLARKQAPFFQQRDHDHNGLVSKSEWLDEQPENQRAVLSRDFVVCDFNRDGQLSFLEFACLPSLTAAYERPALVDPVVEHVEQRIAELRSALKSRDDAATVQAVGETAPRMWSWLTPEAVTNWDRDGSATLSQRELRRGIESLYGIRDEQGRSLRRHTGQVFDRRTCFYFDADKNGSLSRSEFLAKYWKRGAEADADFNAGDLDHDGNLQMNELEAGSLFWLDTQREFARFDVDLDGQLSSVELTKQAYPHEREVISQLLPAFDTDADDRLSFREFRLTPLANPVLDYNRQYWDADQDGRLTLREYHPSVDASFLALSELFFGRLDRDHNGSLELSEMTFRSTPKSLAPDEQFAKLDANGDRQLTVDELLAWHGLLPPQALRQRLVVFDLNQDRQLNLDEFRTVPGFVSIEQRAALELMKLTKTQAQVESVLSRLPVPVNNKDITTKWSGKLPVGIPLEAALWDRNQNQQIDVDEARLGLETAYGLRRGDGAIARWANGTAFNDSFFVSLDRDDDELIERKEFVAEYKGGSRPAGELFDLADQNHDDRLSRAEADAAELFRSDLPNQFLKLDQNGDSVLSIQELQQAPSWQQPLATRLLPGFDQNQDGGLSLGEYLDSPFGHPLFNWFTPRVDRNGDGFLDLAEFTPNGTLTCTALAGEFFRKLDQNHDERLSLHEVDMTVDEQRLPPHRLIGLRDRNGDGLLSVIELYSALGKELPEQSQVLVPRHQRLFEESDKNGDRLLSVAELESQPELIAVAELEGTLRNRVWPSFLRRDRDQDGHLDLVEWLAGQPETALAAFQQEFGICDFDRNGNLSFIEFACMPSLWPLQQRPMVVDPIENEVQSLLNLAQNADTQSAGLTPARLLKLTALELGDLNELDLLAWDDDKDGLLQTGEIRSHLEVLYGLKMPSGSRLRRANGQVFDARTFRYADTNHDNRLVKGEFLARYWKTGSEADADFARTDINGDGELSLAELLTGEPFWIETQSEFRRFDQNQDALLTAEELHRHARRHERQTVQWIFPAFDLNRDGSLTFSEFRSTPLANPLQDDNIARWDLDHNGSLSRQEFETAKAPLHRGLSQMFFRRLDANRDQALTMDEFRFEINPRRARPDVLFDRLDANNDGILALEELLERERPTDNRDWAKRKFERRSLNLTDAFARTDSDRNQQINRDEFLAVGTPLQSVARGTPETAPDLRAAGVSKSGTIGINWRLTSFVCANLVIAVGLGWWYFRR</sequence>
<dbReference type="Pfam" id="PF13833">
    <property type="entry name" value="EF-hand_8"/>
    <property type="match status" value="1"/>
</dbReference>
<evidence type="ECO:0000313" key="4">
    <source>
        <dbReference type="EMBL" id="SFJ48425.1"/>
    </source>
</evidence>
<keyword evidence="1" id="KW-0812">Transmembrane</keyword>
<dbReference type="PROSITE" id="PS00018">
    <property type="entry name" value="EF_HAND_1"/>
    <property type="match status" value="18"/>
</dbReference>
<feature type="domain" description="EF-hand" evidence="3">
    <location>
        <begin position="129"/>
        <end position="164"/>
    </location>
</feature>
<dbReference type="InterPro" id="IPR002048">
    <property type="entry name" value="EF_hand_dom"/>
</dbReference>
<gene>
    <name evidence="4" type="ORF">SAMN05421753_12184</name>
</gene>
<feature type="transmembrane region" description="Helical" evidence="1">
    <location>
        <begin position="1447"/>
        <end position="1468"/>
    </location>
</feature>